<dbReference type="PROSITE" id="PS51257">
    <property type="entry name" value="PROKAR_LIPOPROTEIN"/>
    <property type="match status" value="1"/>
</dbReference>
<reference evidence="1 2" key="1">
    <citation type="submission" date="2016-10" db="EMBL/GenBank/DDBJ databases">
        <title>Silvanigrella aquatica sp. nov., isolated from a freshwater lake located in the Black Forest, Germany, description of Silvanigrellaceae fam. nov., Silvanigrellales ord. nov., reclassification of the order Bdellovibrionales in the class Oligoflexia, reclassification of the families Bacteriovoracaceae and Halobacteriovoraceae in the new order Bacteriovoracales ord. nov., and reclassification of the family Pseudobacteriovoracaceae in the order Oligoflexiales.</title>
        <authorList>
            <person name="Hahn M.W."/>
            <person name="Schmidt J."/>
            <person name="Koll U."/>
            <person name="Rohde M."/>
            <person name="Verbag S."/>
            <person name="Pitt A."/>
            <person name="Nakai R."/>
            <person name="Naganuma T."/>
            <person name="Lang E."/>
        </authorList>
    </citation>
    <scope>NUCLEOTIDE SEQUENCE [LARGE SCALE GENOMIC DNA]</scope>
    <source>
        <strain evidence="1 2">MWH-Nonnen-W8red</strain>
        <plasmid evidence="2">Plasmid pnonnen2</plasmid>
    </source>
</reference>
<evidence type="ECO:0008006" key="3">
    <source>
        <dbReference type="Google" id="ProtNLM"/>
    </source>
</evidence>
<proteinExistence type="predicted"/>
<dbReference type="AlphaFoldDB" id="A0A1L4D4Z5"/>
<dbReference type="Proteomes" id="UP000184731">
    <property type="component" value="Plasmid pnonnen2"/>
</dbReference>
<evidence type="ECO:0000313" key="1">
    <source>
        <dbReference type="EMBL" id="APJ05260.1"/>
    </source>
</evidence>
<geneLocation type="plasmid" evidence="2">
    <name>pnonnen2</name>
</geneLocation>
<keyword evidence="2" id="KW-1185">Reference proteome</keyword>
<dbReference type="EMBL" id="CP017836">
    <property type="protein sequence ID" value="APJ05260.1"/>
    <property type="molecule type" value="Genomic_DNA"/>
</dbReference>
<keyword evidence="1" id="KW-0614">Plasmid</keyword>
<protein>
    <recommendedName>
        <fullName evidence="3">Lipoprotein</fullName>
    </recommendedName>
</protein>
<dbReference type="RefSeq" id="WP_148698923.1">
    <property type="nucleotide sequence ID" value="NZ_CP017836.1"/>
</dbReference>
<sequence>MISKNYKIVSSLFMFGMVSCTSLPEKNSDTHQPSKVVHNEIQSRFSKEEIAKSEDLFPNNTDSLNTVTGIFSGKLEEGIDLKNLDDFSNSIGKNVTGKIEYFNSFNKLYKVNSDCKLHGTIKDFRISTDSVLLDIKFNSFNCENGFQKKLLTHIVDGDDSFHGLRIHLNNNKEYTKQKNSKFFALIEKSTVAN</sequence>
<organism evidence="1 2">
    <name type="scientific">Silvanigrella aquatica</name>
    <dbReference type="NCBI Taxonomy" id="1915309"/>
    <lineage>
        <taxon>Bacteria</taxon>
        <taxon>Pseudomonadati</taxon>
        <taxon>Bdellovibrionota</taxon>
        <taxon>Oligoflexia</taxon>
        <taxon>Silvanigrellales</taxon>
        <taxon>Silvanigrellaceae</taxon>
        <taxon>Silvanigrella</taxon>
    </lineage>
</organism>
<evidence type="ECO:0000313" key="2">
    <source>
        <dbReference type="Proteomes" id="UP000184731"/>
    </source>
</evidence>
<gene>
    <name evidence="1" type="ORF">AXG55_14660</name>
</gene>
<name>A0A1L4D4Z5_9BACT</name>
<dbReference type="KEGG" id="saqi:AXG55_14660"/>
<accession>A0A1L4D4Z5</accession>